<organism evidence="2 3">
    <name type="scientific">Sinorhizobium garamanticum</name>
    <dbReference type="NCBI Taxonomy" id="680247"/>
    <lineage>
        <taxon>Bacteria</taxon>
        <taxon>Pseudomonadati</taxon>
        <taxon>Pseudomonadota</taxon>
        <taxon>Alphaproteobacteria</taxon>
        <taxon>Hyphomicrobiales</taxon>
        <taxon>Rhizobiaceae</taxon>
        <taxon>Sinorhizobium/Ensifer group</taxon>
        <taxon>Sinorhizobium</taxon>
    </lineage>
</organism>
<protein>
    <submittedName>
        <fullName evidence="2">Competence protein CoiA family protein</fullName>
    </submittedName>
</protein>
<evidence type="ECO:0000259" key="1">
    <source>
        <dbReference type="Pfam" id="PF06054"/>
    </source>
</evidence>
<dbReference type="EMBL" id="CP120373">
    <property type="protein sequence ID" value="WEX87156.1"/>
    <property type="molecule type" value="Genomic_DNA"/>
</dbReference>
<name>A0ABY8D8D6_9HYPH</name>
<gene>
    <name evidence="2" type="ORF">PZN02_003516</name>
</gene>
<dbReference type="InterPro" id="IPR010330">
    <property type="entry name" value="CoiA_nuc"/>
</dbReference>
<proteinExistence type="predicted"/>
<dbReference type="Proteomes" id="UP001229355">
    <property type="component" value="Chromosome 1"/>
</dbReference>
<accession>A0ABY8D8D6</accession>
<dbReference type="Pfam" id="PF06054">
    <property type="entry name" value="CoiA_nuc"/>
    <property type="match status" value="1"/>
</dbReference>
<evidence type="ECO:0000313" key="3">
    <source>
        <dbReference type="Proteomes" id="UP001229355"/>
    </source>
</evidence>
<sequence>MPLRCVDETGNDVHAFDLSAEEWRALGERNRKSRMLRMPCCSTAVILRRSSRGTQHFAHKAVGDCTTAPETEAHLRLKRIAVEVARKHGWDVKTEVKGIAPTGEEWIADVLAQKNNAKVAVEIQWSSQTNGETMRRQERYRQSGIRCLWLLKKPGFPTTEALPAAQILEYGRTYSARVAYSQEMPVEAFLDAAFGGRFRYGIPSQGRAAVHIRVGEIDCWKRQCGAKTRIVTGIDIELGPHTIPFSVAELGEYPRLFEEVFRHLPHDPNIGRLKRRFSKTQERQYLSNGCYRCDSLVGEFFEFEARYSEEIVNSFHVRMTPEWKRAIEEDMRYQPDWAVYSPDELES</sequence>
<feature type="domain" description="Competence protein CoiA nuclease-like" evidence="1">
    <location>
        <begin position="70"/>
        <end position="153"/>
    </location>
</feature>
<reference evidence="2 3" key="1">
    <citation type="submission" date="2023-03" db="EMBL/GenBank/DDBJ databases">
        <authorList>
            <person name="Kaur S."/>
            <person name="Espinosa-Saiz D."/>
            <person name="Velazquez E."/>
            <person name="Menendez E."/>
            <person name="diCenzo G.C."/>
        </authorList>
    </citation>
    <scope>NUCLEOTIDE SEQUENCE [LARGE SCALE GENOMIC DNA]</scope>
    <source>
        <strain evidence="2 3">LMG 24692</strain>
    </source>
</reference>
<dbReference type="RefSeq" id="WP_280659215.1">
    <property type="nucleotide sequence ID" value="NZ_CP120373.1"/>
</dbReference>
<keyword evidence="3" id="KW-1185">Reference proteome</keyword>
<evidence type="ECO:0000313" key="2">
    <source>
        <dbReference type="EMBL" id="WEX87156.1"/>
    </source>
</evidence>